<organism evidence="1 2">
    <name type="scientific">Deinococcus seoulensis</name>
    <dbReference type="NCBI Taxonomy" id="1837379"/>
    <lineage>
        <taxon>Bacteria</taxon>
        <taxon>Thermotogati</taxon>
        <taxon>Deinococcota</taxon>
        <taxon>Deinococci</taxon>
        <taxon>Deinococcales</taxon>
        <taxon>Deinococcaceae</taxon>
        <taxon>Deinococcus</taxon>
    </lineage>
</organism>
<gene>
    <name evidence="1" type="ORF">GCM10008959_21390</name>
</gene>
<dbReference type="EMBL" id="BMQM01000013">
    <property type="protein sequence ID" value="GGR59408.1"/>
    <property type="molecule type" value="Genomic_DNA"/>
</dbReference>
<comment type="caution">
    <text evidence="1">The sequence shown here is derived from an EMBL/GenBank/DDBJ whole genome shotgun (WGS) entry which is preliminary data.</text>
</comment>
<evidence type="ECO:0000313" key="2">
    <source>
        <dbReference type="Proteomes" id="UP000634308"/>
    </source>
</evidence>
<accession>A0ABQ2RR38</accession>
<dbReference type="RefSeq" id="WP_189064976.1">
    <property type="nucleotide sequence ID" value="NZ_BMQM01000013.1"/>
</dbReference>
<evidence type="ECO:0000313" key="1">
    <source>
        <dbReference type="EMBL" id="GGR59408.1"/>
    </source>
</evidence>
<sequence length="51" mass="5385">MRRTPTRSPVLVSLTAAPTVRARRLPLLAGNVFCNAIPAHPLPASPLKAQG</sequence>
<dbReference type="Proteomes" id="UP000634308">
    <property type="component" value="Unassembled WGS sequence"/>
</dbReference>
<keyword evidence="2" id="KW-1185">Reference proteome</keyword>
<protein>
    <submittedName>
        <fullName evidence="1">Uncharacterized protein</fullName>
    </submittedName>
</protein>
<name>A0ABQ2RR38_9DEIO</name>
<reference evidence="2" key="1">
    <citation type="journal article" date="2019" name="Int. J. Syst. Evol. Microbiol.">
        <title>The Global Catalogue of Microorganisms (GCM) 10K type strain sequencing project: providing services to taxonomists for standard genome sequencing and annotation.</title>
        <authorList>
            <consortium name="The Broad Institute Genomics Platform"/>
            <consortium name="The Broad Institute Genome Sequencing Center for Infectious Disease"/>
            <person name="Wu L."/>
            <person name="Ma J."/>
        </authorList>
    </citation>
    <scope>NUCLEOTIDE SEQUENCE [LARGE SCALE GENOMIC DNA]</scope>
    <source>
        <strain evidence="2">JCM 31404</strain>
    </source>
</reference>
<proteinExistence type="predicted"/>